<reference evidence="1 2" key="1">
    <citation type="journal article" date="2015" name="Environ. Microbiol.">
        <title>Genome analyses suggest the presence of polyploidy and recent human-driven expansions in eight global populations of the honeybee pathogen Nosema ceranae.</title>
        <authorList>
            <person name="Pelin A."/>
            <person name="Selman M."/>
            <person name="Aris-Brosou S."/>
            <person name="Farinelli L."/>
            <person name="Corradi N."/>
        </authorList>
    </citation>
    <scope>NUCLEOTIDE SEQUENCE [LARGE SCALE GENOMIC DNA]</scope>
    <source>
        <strain evidence="1 2">PA08 1199</strain>
    </source>
</reference>
<proteinExistence type="predicted"/>
<dbReference type="GeneID" id="36318394"/>
<organism evidence="1 2">
    <name type="scientific">Vairimorpha ceranae</name>
    <dbReference type="NCBI Taxonomy" id="40302"/>
    <lineage>
        <taxon>Eukaryota</taxon>
        <taxon>Fungi</taxon>
        <taxon>Fungi incertae sedis</taxon>
        <taxon>Microsporidia</taxon>
        <taxon>Nosematidae</taxon>
        <taxon>Vairimorpha</taxon>
    </lineage>
</organism>
<gene>
    <name evidence="1" type="ORF">AAJ76_10000010181</name>
</gene>
<accession>A0A0F9WBE0</accession>
<dbReference type="VEuPathDB" id="MicrosporidiaDB:AAJ76_10000010181"/>
<dbReference type="Proteomes" id="UP000034350">
    <property type="component" value="Unassembled WGS sequence"/>
</dbReference>
<evidence type="ECO:0000313" key="1">
    <source>
        <dbReference type="EMBL" id="KKO74210.1"/>
    </source>
</evidence>
<dbReference type="RefSeq" id="XP_024329952.1">
    <property type="nucleotide sequence ID" value="XM_024473500.1"/>
</dbReference>
<dbReference type="AlphaFoldDB" id="A0A0F9WBE0"/>
<evidence type="ECO:0000313" key="2">
    <source>
        <dbReference type="Proteomes" id="UP000034350"/>
    </source>
</evidence>
<sequence>MVWKFCLVDNLLFLKNANGNHKRVIVEGIMAAIKLEVQTLHRQKHYEHNRFYGLCKQLYFFIPKPLVRGFVQNAIFVHKHNL</sequence>
<name>A0A0F9WBE0_9MICR</name>
<comment type="caution">
    <text evidence="1">The sequence shown here is derived from an EMBL/GenBank/DDBJ whole genome shotgun (WGS) entry which is preliminary data.</text>
</comment>
<keyword evidence="2" id="KW-1185">Reference proteome</keyword>
<protein>
    <submittedName>
        <fullName evidence="1">Uncharacterized protein</fullName>
    </submittedName>
</protein>
<dbReference type="EMBL" id="JPQZ01000100">
    <property type="protein sequence ID" value="KKO74210.1"/>
    <property type="molecule type" value="Genomic_DNA"/>
</dbReference>